<dbReference type="Pfam" id="PF07532">
    <property type="entry name" value="Big_4"/>
    <property type="match status" value="1"/>
</dbReference>
<evidence type="ECO:0000313" key="6">
    <source>
        <dbReference type="EMBL" id="TCN27243.1"/>
    </source>
</evidence>
<proteinExistence type="inferred from homology"/>
<dbReference type="InterPro" id="IPR008979">
    <property type="entry name" value="Galactose-bd-like_sf"/>
</dbReference>
<dbReference type="PANTHER" id="PTHR22925:SF3">
    <property type="entry name" value="GLYCOSYL HYDROLASE FAMILY PROTEIN 43"/>
    <property type="match status" value="1"/>
</dbReference>
<reference evidence="6 7" key="1">
    <citation type="journal article" date="2015" name="Stand. Genomic Sci.">
        <title>Genomic Encyclopedia of Bacterial and Archaeal Type Strains, Phase III: the genomes of soil and plant-associated and newly described type strains.</title>
        <authorList>
            <person name="Whitman W.B."/>
            <person name="Woyke T."/>
            <person name="Klenk H.P."/>
            <person name="Zhou Y."/>
            <person name="Lilburn T.G."/>
            <person name="Beck B.J."/>
            <person name="De Vos P."/>
            <person name="Vandamme P."/>
            <person name="Eisen J.A."/>
            <person name="Garrity G."/>
            <person name="Hugenholtz P."/>
            <person name="Kyrpides N.C."/>
        </authorList>
    </citation>
    <scope>NUCLEOTIDE SEQUENCE [LARGE SCALE GENOMIC DNA]</scope>
    <source>
        <strain evidence="6 7">CV53</strain>
    </source>
</reference>
<dbReference type="GO" id="GO:0005975">
    <property type="term" value="P:carbohydrate metabolic process"/>
    <property type="evidence" value="ECO:0007669"/>
    <property type="project" value="InterPro"/>
</dbReference>
<comment type="similarity">
    <text evidence="1">Belongs to the glycosyl hydrolase 43 family.</text>
</comment>
<accession>A0A4R2BKR7</accession>
<keyword evidence="3" id="KW-0326">Glycosidase</keyword>
<gene>
    <name evidence="6" type="ORF">EV146_102190</name>
</gene>
<dbReference type="SUPFAM" id="SSF75005">
    <property type="entry name" value="Arabinanase/levansucrase/invertase"/>
    <property type="match status" value="1"/>
</dbReference>
<feature type="chain" id="PRO_5038559091" evidence="4">
    <location>
        <begin position="26"/>
        <end position="1047"/>
    </location>
</feature>
<organism evidence="6 7">
    <name type="scientific">Mesobacillus foraminis</name>
    <dbReference type="NCBI Taxonomy" id="279826"/>
    <lineage>
        <taxon>Bacteria</taxon>
        <taxon>Bacillati</taxon>
        <taxon>Bacillota</taxon>
        <taxon>Bacilli</taxon>
        <taxon>Bacillales</taxon>
        <taxon>Bacillaceae</taxon>
        <taxon>Mesobacillus</taxon>
    </lineage>
</organism>
<dbReference type="Pfam" id="PF04616">
    <property type="entry name" value="Glyco_hydro_43"/>
    <property type="match status" value="1"/>
</dbReference>
<dbReference type="Gene3D" id="2.60.120.430">
    <property type="entry name" value="Galactose-binding lectin"/>
    <property type="match status" value="2"/>
</dbReference>
<keyword evidence="7" id="KW-1185">Reference proteome</keyword>
<evidence type="ECO:0000259" key="5">
    <source>
        <dbReference type="Pfam" id="PF07532"/>
    </source>
</evidence>
<dbReference type="Gene3D" id="2.115.10.20">
    <property type="entry name" value="Glycosyl hydrolase domain, family 43"/>
    <property type="match status" value="1"/>
</dbReference>
<sequence>MMKNKRAASLLLAILVLFSSAFTFYKPVSAISPNEGGEAEMKNNDYILYFVNAGDTTPESVEGNDKMGLYASKTEQVYGADPITGKKWGLVTTTSSTSVRDAGNKFGSLRYYNGPQTRDKALYYKFELPDGEYDLTLGFKNPWSGRSVNIISEGKNISNGDYDIGSYNMEKEVTYQQISVTDGELDLKIQGPATAGLSNHNDPLVNYMIIRKYVVIQLDDLKAKISKAMAEADKTDTYTKYSLAPLNKAIEQAKGLIQKIEEGQLDVGTKAVQEDIRASMKQLETALGGLALDIPNESFKPGQEWRDTNGAVIQAHGAGIMFDEKTETYYWYGEDKTNGYLPATGVHAYSSKDLYNWKDEGVVMKAIEKREDMETNPYFIELYKNRSAEEKDVIFSDINTARGILERPKVIYNEKTGKYVLWLHVDGPYNGSDANYAKAKSGVAISDSPTGPFEYLESNRLNKMPEGEQVWGPNTGMARDMTLFKDEDGTAYIIYSSEENYSLYISKLNEDYTAIAGDQYGKDFIRAIPGQHREAPAMFKYDGKYYMITSGATGWDPNPARYSVADSVMGEWKTMGDPSVGTGSETTFRSQSTYVIPVDAKKGKFIYMGDRWNKDDLTNSRYVWLPIEFGQEDEIILKWYDEWKLDLLDRMGRVTVNTELPKKVAVDEIPELPNVVNVTNTEGKQMDTPVKWKVNSEDFAKPGSAVVEGTLPELANKVIRTEIIVIPDHVRYFVHAGGAETRDYKTWSSYMQKTLLNKEIVDQQYEPEKGQTWGYVGDRTRPAGTEDEDLFSSLRYLLANSGDDLSYKFNLKDGKYTVYTGLHDRWYTSTKGSRKADILINGEPKTKGYVFTNSYDVLGYKNIEVKDGKLDVTVRRVAGSPDPQISWIMIVEEDTTAPVVTFHGNKGAYSVDEQISISCSATDDLSGIAEIDCPKIEGRAYEFEIGVNKFKAAATDRAGHTTVEEVEFTVTVDFKSLSTLTQSLVSNASVAESLSVKLQGAEDSASKGNKEAMEGKLNAYINQLRAQSGKTVTEENAALLISLTDKL</sequence>
<dbReference type="SUPFAM" id="SSF49785">
    <property type="entry name" value="Galactose-binding domain-like"/>
    <property type="match status" value="2"/>
</dbReference>
<evidence type="ECO:0000256" key="4">
    <source>
        <dbReference type="SAM" id="SignalP"/>
    </source>
</evidence>
<keyword evidence="2" id="KW-0378">Hydrolase</keyword>
<dbReference type="PANTHER" id="PTHR22925">
    <property type="entry name" value="GLYCOSYL HYDROLASE 43 FAMILY MEMBER"/>
    <property type="match status" value="1"/>
</dbReference>
<dbReference type="CDD" id="cd18825">
    <property type="entry name" value="GH43_CtGH43-like"/>
    <property type="match status" value="1"/>
</dbReference>
<dbReference type="InterPro" id="IPR006710">
    <property type="entry name" value="Glyco_hydro_43"/>
</dbReference>
<evidence type="ECO:0000256" key="3">
    <source>
        <dbReference type="ARBA" id="ARBA00023295"/>
    </source>
</evidence>
<name>A0A4R2BKR7_9BACI</name>
<dbReference type="EMBL" id="SLVV01000002">
    <property type="protein sequence ID" value="TCN27243.1"/>
    <property type="molecule type" value="Genomic_DNA"/>
</dbReference>
<dbReference type="GO" id="GO:0004553">
    <property type="term" value="F:hydrolase activity, hydrolyzing O-glycosyl compounds"/>
    <property type="evidence" value="ECO:0007669"/>
    <property type="project" value="InterPro"/>
</dbReference>
<protein>
    <submittedName>
        <fullName evidence="6">Ig-like protein group 4</fullName>
    </submittedName>
</protein>
<feature type="signal peptide" evidence="4">
    <location>
        <begin position="1"/>
        <end position="25"/>
    </location>
</feature>
<dbReference type="Proteomes" id="UP000295689">
    <property type="component" value="Unassembled WGS sequence"/>
</dbReference>
<dbReference type="AlphaFoldDB" id="A0A4R2BKR7"/>
<keyword evidence="4" id="KW-0732">Signal</keyword>
<feature type="domain" description="Bacterial Ig-like" evidence="5">
    <location>
        <begin position="662"/>
        <end position="711"/>
    </location>
</feature>
<dbReference type="InterPro" id="IPR011081">
    <property type="entry name" value="Big_4"/>
</dbReference>
<comment type="caution">
    <text evidence="6">The sequence shown here is derived from an EMBL/GenBank/DDBJ whole genome shotgun (WGS) entry which is preliminary data.</text>
</comment>
<dbReference type="RefSeq" id="WP_158286984.1">
    <property type="nucleotide sequence ID" value="NZ_JABUHM010000001.1"/>
</dbReference>
<evidence type="ECO:0000256" key="2">
    <source>
        <dbReference type="ARBA" id="ARBA00022801"/>
    </source>
</evidence>
<evidence type="ECO:0000313" key="7">
    <source>
        <dbReference type="Proteomes" id="UP000295689"/>
    </source>
</evidence>
<dbReference type="InterPro" id="IPR023296">
    <property type="entry name" value="Glyco_hydro_beta-prop_sf"/>
</dbReference>
<evidence type="ECO:0000256" key="1">
    <source>
        <dbReference type="ARBA" id="ARBA00009865"/>
    </source>
</evidence>